<dbReference type="Gene3D" id="1.10.10.60">
    <property type="entry name" value="Homeodomain-like"/>
    <property type="match status" value="1"/>
</dbReference>
<evidence type="ECO:0000256" key="3">
    <source>
        <dbReference type="ARBA" id="ARBA00023163"/>
    </source>
</evidence>
<dbReference type="STRING" id="1080227.A8L45_18670"/>
<dbReference type="InterPro" id="IPR009057">
    <property type="entry name" value="Homeodomain-like_sf"/>
</dbReference>
<evidence type="ECO:0000256" key="1">
    <source>
        <dbReference type="ARBA" id="ARBA00023015"/>
    </source>
</evidence>
<dbReference type="InterPro" id="IPR018060">
    <property type="entry name" value="HTH_AraC"/>
</dbReference>
<dbReference type="OrthoDB" id="6003540at2"/>
<dbReference type="RefSeq" id="WP_068904874.1">
    <property type="nucleotide sequence ID" value="NZ_JBHUIF010000012.1"/>
</dbReference>
<proteinExistence type="predicted"/>
<keyword evidence="3" id="KW-0804">Transcription</keyword>
<dbReference type="Proteomes" id="UP000094936">
    <property type="component" value="Unassembled WGS sequence"/>
</dbReference>
<dbReference type="GO" id="GO:0003700">
    <property type="term" value="F:DNA-binding transcription factor activity"/>
    <property type="evidence" value="ECO:0007669"/>
    <property type="project" value="InterPro"/>
</dbReference>
<dbReference type="PROSITE" id="PS01124">
    <property type="entry name" value="HTH_ARAC_FAMILY_2"/>
    <property type="match status" value="1"/>
</dbReference>
<dbReference type="Pfam" id="PF14525">
    <property type="entry name" value="AraC_binding_2"/>
    <property type="match status" value="1"/>
</dbReference>
<reference evidence="5 6" key="1">
    <citation type="submission" date="2016-05" db="EMBL/GenBank/DDBJ databases">
        <title>Genomic Taxonomy of the Vibrionaceae.</title>
        <authorList>
            <person name="Gomez-Gil B."/>
            <person name="Enciso-Ibarra J."/>
        </authorList>
    </citation>
    <scope>NUCLEOTIDE SEQUENCE [LARGE SCALE GENOMIC DNA]</scope>
    <source>
        <strain evidence="5 6">CAIM 1920</strain>
    </source>
</reference>
<evidence type="ECO:0000256" key="2">
    <source>
        <dbReference type="ARBA" id="ARBA00023125"/>
    </source>
</evidence>
<dbReference type="Pfam" id="PF12833">
    <property type="entry name" value="HTH_18"/>
    <property type="match status" value="1"/>
</dbReference>
<keyword evidence="6" id="KW-1185">Reference proteome</keyword>
<comment type="caution">
    <text evidence="5">The sequence shown here is derived from an EMBL/GenBank/DDBJ whole genome shotgun (WGS) entry which is preliminary data.</text>
</comment>
<dbReference type="InterPro" id="IPR050204">
    <property type="entry name" value="AraC_XylS_family_regulators"/>
</dbReference>
<sequence length="337" mass="38407">MMYSTESSRFNVQTLRQQLDDSGHLLFSSSNPAETKSNVERVMTTHELNVISNSGRLDASMHYMPLGDISLYRLKYGSSVEIHIPTIEDYYCIQIPLHGRACVASGSEQIESNERTASVLNPDMQTNMVWDYDNDQFMVRISRSLIERTAMGILGHDIDKPVTFDIGFNWQDCPAWSCLINYLLDFYTTSDPSLRDNNLLTSQLNQLTATTLLLNHRHSHSDSTGKQRVSVRPRHIKRAQEYMESHAHEPISVELLAQICGISIRSLYNGFKDFVGATPMQYLRNLRLEHVHRDLLTSESGSVTSIAMQWGFSHMGRFSAEYKTKFGESPNQTLRKS</sequence>
<accession>A0A1C3ECE6</accession>
<evidence type="ECO:0000259" key="4">
    <source>
        <dbReference type="PROSITE" id="PS01124"/>
    </source>
</evidence>
<name>A0A1C3ECE6_9GAMM</name>
<dbReference type="SUPFAM" id="SSF46689">
    <property type="entry name" value="Homeodomain-like"/>
    <property type="match status" value="2"/>
</dbReference>
<feature type="domain" description="HTH araC/xylS-type" evidence="4">
    <location>
        <begin position="237"/>
        <end position="336"/>
    </location>
</feature>
<dbReference type="SMART" id="SM00342">
    <property type="entry name" value="HTH_ARAC"/>
    <property type="match status" value="1"/>
</dbReference>
<dbReference type="AlphaFoldDB" id="A0A1C3ECE6"/>
<dbReference type="PANTHER" id="PTHR46796:SF12">
    <property type="entry name" value="HTH-TYPE DNA-BINDING TRANSCRIPTIONAL ACTIVATOR EUTR"/>
    <property type="match status" value="1"/>
</dbReference>
<keyword evidence="2" id="KW-0238">DNA-binding</keyword>
<protein>
    <submittedName>
        <fullName evidence="5">Transcriptional regulator</fullName>
    </submittedName>
</protein>
<dbReference type="InterPro" id="IPR018062">
    <property type="entry name" value="HTH_AraC-typ_CS"/>
</dbReference>
<dbReference type="EMBL" id="LYBM01000044">
    <property type="protein sequence ID" value="ODA30901.1"/>
    <property type="molecule type" value="Genomic_DNA"/>
</dbReference>
<dbReference type="GO" id="GO:0043565">
    <property type="term" value="F:sequence-specific DNA binding"/>
    <property type="evidence" value="ECO:0007669"/>
    <property type="project" value="InterPro"/>
</dbReference>
<evidence type="ECO:0000313" key="6">
    <source>
        <dbReference type="Proteomes" id="UP000094936"/>
    </source>
</evidence>
<keyword evidence="1" id="KW-0805">Transcription regulation</keyword>
<dbReference type="InterPro" id="IPR035418">
    <property type="entry name" value="AraC-bd_2"/>
</dbReference>
<gene>
    <name evidence="5" type="ORF">A8L45_18670</name>
</gene>
<dbReference type="PANTHER" id="PTHR46796">
    <property type="entry name" value="HTH-TYPE TRANSCRIPTIONAL ACTIVATOR RHAS-RELATED"/>
    <property type="match status" value="1"/>
</dbReference>
<evidence type="ECO:0000313" key="5">
    <source>
        <dbReference type="EMBL" id="ODA30901.1"/>
    </source>
</evidence>
<organism evidence="5 6">
    <name type="scientific">Veronia pacifica</name>
    <dbReference type="NCBI Taxonomy" id="1080227"/>
    <lineage>
        <taxon>Bacteria</taxon>
        <taxon>Pseudomonadati</taxon>
        <taxon>Pseudomonadota</taxon>
        <taxon>Gammaproteobacteria</taxon>
        <taxon>Vibrionales</taxon>
        <taxon>Vibrionaceae</taxon>
        <taxon>Veronia</taxon>
    </lineage>
</organism>
<dbReference type="PROSITE" id="PS00041">
    <property type="entry name" value="HTH_ARAC_FAMILY_1"/>
    <property type="match status" value="1"/>
</dbReference>